<evidence type="ECO:0000313" key="8">
    <source>
        <dbReference type="Proteomes" id="UP000284403"/>
    </source>
</evidence>
<dbReference type="PROSITE" id="PS51450">
    <property type="entry name" value="LRR"/>
    <property type="match status" value="1"/>
</dbReference>
<organism evidence="7 8">
    <name type="scientific">Trypanosoma conorhini</name>
    <dbReference type="NCBI Taxonomy" id="83891"/>
    <lineage>
        <taxon>Eukaryota</taxon>
        <taxon>Discoba</taxon>
        <taxon>Euglenozoa</taxon>
        <taxon>Kinetoplastea</taxon>
        <taxon>Metakinetoplastina</taxon>
        <taxon>Trypanosomatida</taxon>
        <taxon>Trypanosomatidae</taxon>
        <taxon>Trypanosoma</taxon>
    </lineage>
</organism>
<dbReference type="InterPro" id="IPR032675">
    <property type="entry name" value="LRR_dom_sf"/>
</dbReference>
<dbReference type="AlphaFoldDB" id="A0A422P0E3"/>
<keyword evidence="6" id="KW-0325">Glycoprotein</keyword>
<evidence type="ECO:0000256" key="6">
    <source>
        <dbReference type="ARBA" id="ARBA00023180"/>
    </source>
</evidence>
<evidence type="ECO:0000256" key="5">
    <source>
        <dbReference type="ARBA" id="ARBA00023136"/>
    </source>
</evidence>
<dbReference type="EMBL" id="MKKU01000466">
    <property type="protein sequence ID" value="RNF11212.1"/>
    <property type="molecule type" value="Genomic_DNA"/>
</dbReference>
<gene>
    <name evidence="7" type="ORF">Tco025E_06678</name>
</gene>
<proteinExistence type="predicted"/>
<evidence type="ECO:0000256" key="2">
    <source>
        <dbReference type="ARBA" id="ARBA00022692"/>
    </source>
</evidence>
<dbReference type="GO" id="GO:0016020">
    <property type="term" value="C:membrane"/>
    <property type="evidence" value="ECO:0007669"/>
    <property type="project" value="UniProtKB-SubCell"/>
</dbReference>
<dbReference type="Pfam" id="PF13516">
    <property type="entry name" value="LRR_6"/>
    <property type="match status" value="1"/>
</dbReference>
<dbReference type="RefSeq" id="XP_029226340.1">
    <property type="nucleotide sequence ID" value="XM_029373553.1"/>
</dbReference>
<accession>A0A422P0E3</accession>
<keyword evidence="4" id="KW-1133">Transmembrane helix</keyword>
<keyword evidence="8" id="KW-1185">Reference proteome</keyword>
<dbReference type="Proteomes" id="UP000284403">
    <property type="component" value="Unassembled WGS sequence"/>
</dbReference>
<keyword evidence="5" id="KW-0472">Membrane</keyword>
<dbReference type="PANTHER" id="PTHR48063">
    <property type="entry name" value="LRR RECEPTOR-LIKE KINASE"/>
    <property type="match status" value="1"/>
</dbReference>
<dbReference type="Pfam" id="PF00560">
    <property type="entry name" value="LRR_1"/>
    <property type="match status" value="2"/>
</dbReference>
<dbReference type="Gene3D" id="3.80.10.10">
    <property type="entry name" value="Ribonuclease Inhibitor"/>
    <property type="match status" value="2"/>
</dbReference>
<comment type="subcellular location">
    <subcellularLocation>
        <location evidence="1">Membrane</location>
    </subcellularLocation>
</comment>
<evidence type="ECO:0000256" key="1">
    <source>
        <dbReference type="ARBA" id="ARBA00004370"/>
    </source>
</evidence>
<dbReference type="InterPro" id="IPR001611">
    <property type="entry name" value="Leu-rich_rpt"/>
</dbReference>
<dbReference type="GeneID" id="40320289"/>
<dbReference type="SUPFAM" id="SSF52058">
    <property type="entry name" value="L domain-like"/>
    <property type="match status" value="1"/>
</dbReference>
<comment type="caution">
    <text evidence="7">The sequence shown here is derived from an EMBL/GenBank/DDBJ whole genome shotgun (WGS) entry which is preliminary data.</text>
</comment>
<reference evidence="7 8" key="1">
    <citation type="journal article" date="2018" name="BMC Genomics">
        <title>Genomic comparison of Trypanosoma conorhini and Trypanosoma rangeli to Trypanosoma cruzi strains of high and low virulence.</title>
        <authorList>
            <person name="Bradwell K.R."/>
            <person name="Koparde V.N."/>
            <person name="Matveyev A.V."/>
            <person name="Serrano M.G."/>
            <person name="Alves J.M."/>
            <person name="Parikh H."/>
            <person name="Huang B."/>
            <person name="Lee V."/>
            <person name="Espinosa-Alvarez O."/>
            <person name="Ortiz P.A."/>
            <person name="Costa-Martins A.G."/>
            <person name="Teixeira M.M."/>
            <person name="Buck G.A."/>
        </authorList>
    </citation>
    <scope>NUCLEOTIDE SEQUENCE [LARGE SCALE GENOMIC DNA]</scope>
    <source>
        <strain evidence="7 8">025E</strain>
    </source>
</reference>
<keyword evidence="2" id="KW-0812">Transmembrane</keyword>
<evidence type="ECO:0000313" key="7">
    <source>
        <dbReference type="EMBL" id="RNF11212.1"/>
    </source>
</evidence>
<keyword evidence="3" id="KW-0732">Signal</keyword>
<protein>
    <submittedName>
        <fullName evidence="7">Leucine-rich repeat protein</fullName>
    </submittedName>
</protein>
<name>A0A422P0E3_9TRYP</name>
<dbReference type="OrthoDB" id="259231at2759"/>
<evidence type="ECO:0000256" key="4">
    <source>
        <dbReference type="ARBA" id="ARBA00022989"/>
    </source>
</evidence>
<dbReference type="InterPro" id="IPR046956">
    <property type="entry name" value="RLP23-like"/>
</dbReference>
<sequence>MENGKLNLNELPSTVQLVKVTASKLNQKLQIGELPQGITSLIFENVTFNSGDAVVEHSVDLKRFVCRYCGLTSISFPAKSGLQELDLSGNTLTTVLPSPLPGSELALIMQNCTMNMSLTNVLKLLPRNVHTIDFSYSKIPDIQEGIAKLPSHLQTVKLNGCHLGAEVSSLTDALKSASESIQELALKDCGLTGGLGKLRHFGPLRSLDLSSNRISSVAWEELPPALEHLSIGENALVGGLPVRRLPRSLRLLDVSHNGLSGGINVGELPPTLTTLDISHNNFTGHLDLTQLPDSILYVHVEHNGFQGTPDLVEIPIGIRKIMIHDNNWDSLLPAL</sequence>
<evidence type="ECO:0000256" key="3">
    <source>
        <dbReference type="ARBA" id="ARBA00022729"/>
    </source>
</evidence>